<dbReference type="InterPro" id="IPR038763">
    <property type="entry name" value="DHH_sf"/>
</dbReference>
<feature type="domain" description="DDH" evidence="6">
    <location>
        <begin position="107"/>
        <end position="222"/>
    </location>
</feature>
<protein>
    <recommendedName>
        <fullName evidence="2">Single-stranded-DNA-specific exonuclease RecJ</fullName>
    </recommendedName>
</protein>
<dbReference type="Pfam" id="PF02272">
    <property type="entry name" value="DHHA1"/>
    <property type="match status" value="1"/>
</dbReference>
<feature type="domain" description="DHHA1" evidence="7">
    <location>
        <begin position="382"/>
        <end position="474"/>
    </location>
</feature>
<gene>
    <name evidence="9" type="primary">recJ</name>
    <name evidence="9" type="ORF">HUK82_12990</name>
</gene>
<dbReference type="InterPro" id="IPR003156">
    <property type="entry name" value="DHHA1_dom"/>
</dbReference>
<dbReference type="AlphaFoldDB" id="A0A850PF62"/>
<evidence type="ECO:0000256" key="1">
    <source>
        <dbReference type="ARBA" id="ARBA00005915"/>
    </source>
</evidence>
<dbReference type="Proteomes" id="UP000585665">
    <property type="component" value="Unassembled WGS sequence"/>
</dbReference>
<feature type="domain" description="RecJ OB" evidence="8">
    <location>
        <begin position="488"/>
        <end position="600"/>
    </location>
</feature>
<evidence type="ECO:0000256" key="2">
    <source>
        <dbReference type="ARBA" id="ARBA00019841"/>
    </source>
</evidence>
<dbReference type="SUPFAM" id="SSF64182">
    <property type="entry name" value="DHH phosphoesterases"/>
    <property type="match status" value="1"/>
</dbReference>
<dbReference type="GO" id="GO:0006310">
    <property type="term" value="P:DNA recombination"/>
    <property type="evidence" value="ECO:0007669"/>
    <property type="project" value="InterPro"/>
</dbReference>
<dbReference type="EMBL" id="JABXXR010000133">
    <property type="protein sequence ID" value="NVN41473.1"/>
    <property type="molecule type" value="Genomic_DNA"/>
</dbReference>
<keyword evidence="10" id="KW-1185">Reference proteome</keyword>
<dbReference type="InterPro" id="IPR001667">
    <property type="entry name" value="DDH_dom"/>
</dbReference>
<dbReference type="NCBIfam" id="TIGR00644">
    <property type="entry name" value="recJ"/>
    <property type="match status" value="1"/>
</dbReference>
<evidence type="ECO:0000313" key="10">
    <source>
        <dbReference type="Proteomes" id="UP000585665"/>
    </source>
</evidence>
<keyword evidence="4" id="KW-0378">Hydrolase</keyword>
<accession>A0A850PF62</accession>
<evidence type="ECO:0000259" key="6">
    <source>
        <dbReference type="Pfam" id="PF01368"/>
    </source>
</evidence>
<dbReference type="Gene3D" id="3.90.1640.30">
    <property type="match status" value="1"/>
</dbReference>
<dbReference type="PANTHER" id="PTHR30255">
    <property type="entry name" value="SINGLE-STRANDED-DNA-SPECIFIC EXONUCLEASE RECJ"/>
    <property type="match status" value="1"/>
</dbReference>
<organism evidence="9 10">
    <name type="scientific">Ameyamaea chiangmaiensis</name>
    <dbReference type="NCBI Taxonomy" id="442969"/>
    <lineage>
        <taxon>Bacteria</taxon>
        <taxon>Pseudomonadati</taxon>
        <taxon>Pseudomonadota</taxon>
        <taxon>Alphaproteobacteria</taxon>
        <taxon>Acetobacterales</taxon>
        <taxon>Acetobacteraceae</taxon>
        <taxon>Ameyamaea</taxon>
    </lineage>
</organism>
<dbReference type="Gene3D" id="3.10.310.30">
    <property type="match status" value="1"/>
</dbReference>
<sequence length="604" mass="63523">MVSEVLETQDDACVLNVTRSLSGRRWLWREHGLAPDGVGRTALAIAQRAGLPEIVARILASRGVGADHAADFLDPTLRVFLPDPSRFADMDAAVARLVAAVAARETVAVFGDYDVDGACASAILTLVLRALGCDVRVHIPDRLAEGYGPNAGALARLIDDGATLVVCVDCGTTAPTILNDAARRADVVVLDHHKAEGPLPRVTAVVNPNRPDCASGHGMICAATLSFLTCVGLLRALRRAGRFADTPPPDLLGLLDLVALATICDVMPLNGLNRALVTQGLKVMRGRQRVGIAALLDVAGVLNAPDAFSCGFALGPRINAGGRIAEADLGVRLLLSTDEGEARVLAERLDAINRRRQTVESAILDPALEEAGRQRDEGRAVLFVHGSAWHSGVVGIVAGRIKERFNRPALVGAEADGVIKGSARSVPGLDIGSAILAAHAHGLLLTGGGHAMAAGFSLSVDKAQAFHAFLDERLTDARALPPAVDVLVDGVLAGRGATIDLAADLRRLAPFGAGHDEPMMVLSRVRVVKADRIGRDGNTLRVLLESATGGTRVKALLFRAEDKPFTPALEDRAAPLLHVAGWLRAEQWNGRESIGFFIHDAALA</sequence>
<name>A0A850PF62_9PROT</name>
<dbReference type="InterPro" id="IPR004610">
    <property type="entry name" value="RecJ"/>
</dbReference>
<dbReference type="PANTHER" id="PTHR30255:SF2">
    <property type="entry name" value="SINGLE-STRANDED-DNA-SPECIFIC EXONUCLEASE RECJ"/>
    <property type="match status" value="1"/>
</dbReference>
<dbReference type="RefSeq" id="WP_176614366.1">
    <property type="nucleotide sequence ID" value="NZ_JABXXR010000133.1"/>
</dbReference>
<dbReference type="Pfam" id="PF01368">
    <property type="entry name" value="DHH"/>
    <property type="match status" value="1"/>
</dbReference>
<dbReference type="Pfam" id="PF17768">
    <property type="entry name" value="RecJ_OB"/>
    <property type="match status" value="1"/>
</dbReference>
<evidence type="ECO:0000256" key="5">
    <source>
        <dbReference type="ARBA" id="ARBA00022839"/>
    </source>
</evidence>
<proteinExistence type="inferred from homology"/>
<dbReference type="InterPro" id="IPR041122">
    <property type="entry name" value="RecJ_OB"/>
</dbReference>
<dbReference type="GO" id="GO:0003676">
    <property type="term" value="F:nucleic acid binding"/>
    <property type="evidence" value="ECO:0007669"/>
    <property type="project" value="InterPro"/>
</dbReference>
<dbReference type="GO" id="GO:0006281">
    <property type="term" value="P:DNA repair"/>
    <property type="evidence" value="ECO:0007669"/>
    <property type="project" value="InterPro"/>
</dbReference>
<reference evidence="9 10" key="1">
    <citation type="submission" date="2020-06" db="EMBL/GenBank/DDBJ databases">
        <title>Description of novel acetic acid bacteria.</title>
        <authorList>
            <person name="Sombolestani A."/>
        </authorList>
    </citation>
    <scope>NUCLEOTIDE SEQUENCE [LARGE SCALE GENOMIC DNA]</scope>
    <source>
        <strain evidence="9 10">LMG 27010</strain>
    </source>
</reference>
<evidence type="ECO:0000256" key="4">
    <source>
        <dbReference type="ARBA" id="ARBA00022801"/>
    </source>
</evidence>
<evidence type="ECO:0000259" key="8">
    <source>
        <dbReference type="Pfam" id="PF17768"/>
    </source>
</evidence>
<dbReference type="GO" id="GO:0008409">
    <property type="term" value="F:5'-3' exonuclease activity"/>
    <property type="evidence" value="ECO:0007669"/>
    <property type="project" value="InterPro"/>
</dbReference>
<evidence type="ECO:0000313" key="9">
    <source>
        <dbReference type="EMBL" id="NVN41473.1"/>
    </source>
</evidence>
<keyword evidence="5 9" id="KW-0269">Exonuclease</keyword>
<dbReference type="InterPro" id="IPR051673">
    <property type="entry name" value="SSDNA_exonuclease_RecJ"/>
</dbReference>
<comment type="caution">
    <text evidence="9">The sequence shown here is derived from an EMBL/GenBank/DDBJ whole genome shotgun (WGS) entry which is preliminary data.</text>
</comment>
<evidence type="ECO:0000256" key="3">
    <source>
        <dbReference type="ARBA" id="ARBA00022722"/>
    </source>
</evidence>
<keyword evidence="3" id="KW-0540">Nuclease</keyword>
<evidence type="ECO:0000259" key="7">
    <source>
        <dbReference type="Pfam" id="PF02272"/>
    </source>
</evidence>
<comment type="similarity">
    <text evidence="1">Belongs to the RecJ family.</text>
</comment>